<comment type="caution">
    <text evidence="1">The sequence shown here is derived from an EMBL/GenBank/DDBJ whole genome shotgun (WGS) entry which is preliminary data.</text>
</comment>
<proteinExistence type="predicted"/>
<evidence type="ECO:0000313" key="2">
    <source>
        <dbReference type="Proteomes" id="UP001164539"/>
    </source>
</evidence>
<organism evidence="1 2">
    <name type="scientific">Melia azedarach</name>
    <name type="common">Chinaberry tree</name>
    <dbReference type="NCBI Taxonomy" id="155640"/>
    <lineage>
        <taxon>Eukaryota</taxon>
        <taxon>Viridiplantae</taxon>
        <taxon>Streptophyta</taxon>
        <taxon>Embryophyta</taxon>
        <taxon>Tracheophyta</taxon>
        <taxon>Spermatophyta</taxon>
        <taxon>Magnoliopsida</taxon>
        <taxon>eudicotyledons</taxon>
        <taxon>Gunneridae</taxon>
        <taxon>Pentapetalae</taxon>
        <taxon>rosids</taxon>
        <taxon>malvids</taxon>
        <taxon>Sapindales</taxon>
        <taxon>Meliaceae</taxon>
        <taxon>Melia</taxon>
    </lineage>
</organism>
<keyword evidence="2" id="KW-1185">Reference proteome</keyword>
<protein>
    <submittedName>
        <fullName evidence="1">Disease resistance protein</fullName>
    </submittedName>
</protein>
<evidence type="ECO:0000313" key="1">
    <source>
        <dbReference type="EMBL" id="KAJ4713098.1"/>
    </source>
</evidence>
<accession>A0ACC1XP22</accession>
<sequence length="1643" mass="186328">MLEIIFDVVCKVAGCLAPPAERQSTYLVKYKSNFQNLQLELEKLKNKSSSIQHEVDEAKLNGEKIEECVQKWLKCVIKVVDDDREGKFTKNEEIAVKSRCFIGLCPDLKMRYQLSKEAVKQHDDLVNLLQEAESFDRISYRSIPKYPWLSSSNDYVPRRPNKDYVPLQSRMSTLTNILNALSNPDLNMIGICGIHGTDNETPAREVAKHAWEKKLFDRVVFVEVSQHPNIEKIQRETAHSLGLLFSDIPESERAGRLCQRLRDEKKVLIILNNIWERLDLTAIGIPVGDDHKGCKILLAARSVDILERKMDSQRIFHVDVLDDEEAWSLFKEMAGDYIERVEFKSVATDVTKECGGLAFSIATVGRALRAKELCVWKDALLNLRRTTSMNFNDIKGKAYSAIELSYNLLDSKELKNFFLLIGYADITMIDNLLMFGVGLGLFEDLGMEEAQNRLRTFVHKLKDSCMLLEHKYDAERFFMHDDVRDVAISIASRDQSIFLTRNEEGNHREWPNENTPKNYNSIVLIAREIRELPEVLDCPQLKLLSIYHFVFYYNVGALGCRLKISDNFFKMVIELRVLDLTYMDLSPPPSSLGLLKNLRTLCLHHCNLDNMAIIGALEKLEILSIQRSVIKQLPVEVRQLTRLRSLEVVDCFGLKVIPPNVISHLSNLEELRTDSFAEWEAEGSPERRNASLHELKHLPKLTALQICIKDANTLPRDLLFKGLERYKILITRDPRVLEYSSEKTLPEISRQFKLELTNTNISLKDGHIMQLRGIEDLCVDGLQDMTNVLYGLDREGFPELKCLEVKNNPNLLCIIDPTEDVTRNASAFPLLESLSLTKLPNMEKISCGQLAAESFGKLREIVVGDCNKLKNIFSLSIAGRILQLQSIQVFGCEKMEQIFAIGSEDQFNNNNTGVINIIEFGQLHSLILHGLPQLISFCSRSETAGAASNEIIFLDDMDSPNTLFTKKVTLPKLEKLELNQAKVERIWQNQAVAMSCGIQNLTSLIISSCSNLRCLFSSSIAISFVQLQSLQICQCPALEEIVVVDDRFREEERMNVAFPQLISLKMETLQNLTRFCSGDCIEFPSLKVLEIKHCPRLKGFRVKNNISTDLIKIPLFNEKVAFPSLESLSIWDCASIEAIFDLDGPNFEDQLSAVTHLSELEIVVDDDRLREEGRKNVAFPQLVSLKMETLQNLTRFCSGDCIEFPSLKKLKIKHCPQLKGFMVKNNISTDLTEIPLFNGKVAFPRLESLSIWNCTSIEAIFDLHGPNFEDQLSAVTHLRKLEIIGLPKLKQVWKKDAQKYFCFQNLMKVTLYGCEKLKNVFPASIVGSLLKLESLNISRCGADEIVFVSEGGAGTNTKFVFPGVTSLTLQVLPKCTSFYPEVHTTEWPALKTLEVSGWEIVNILSNSEFHGFQRGQLDIRAQQLQFLVEKVFPNLEELIVRGRGIATIGQCLENLLSKPKFLRFVFDKSAVFSSLDFLQRFQSIKILEIGGFNSSETFEAVGNEITARITHLNECADVKQLLKEETNMDHLLHLDVGACHNFVNLVPSSTSFKNLVTLRLDYCDKLRNIVTSSTAKSLVRLRSMRLSECNMMTEVVSDDGDGAKDEIVFSELKDLSLFDLKSLTSFCSGNCTFSFPSLEQVKV</sequence>
<dbReference type="EMBL" id="CM051401">
    <property type="protein sequence ID" value="KAJ4713098.1"/>
    <property type="molecule type" value="Genomic_DNA"/>
</dbReference>
<gene>
    <name evidence="1" type="ORF">OWV82_015242</name>
</gene>
<dbReference type="Proteomes" id="UP001164539">
    <property type="component" value="Chromosome 8"/>
</dbReference>
<reference evidence="1 2" key="1">
    <citation type="journal article" date="2023" name="Science">
        <title>Complex scaffold remodeling in plant triterpene biosynthesis.</title>
        <authorList>
            <person name="De La Pena R."/>
            <person name="Hodgson H."/>
            <person name="Liu J.C."/>
            <person name="Stephenson M.J."/>
            <person name="Martin A.C."/>
            <person name="Owen C."/>
            <person name="Harkess A."/>
            <person name="Leebens-Mack J."/>
            <person name="Jimenez L.E."/>
            <person name="Osbourn A."/>
            <person name="Sattely E.S."/>
        </authorList>
    </citation>
    <scope>NUCLEOTIDE SEQUENCE [LARGE SCALE GENOMIC DNA]</scope>
    <source>
        <strain evidence="2">cv. JPN11</strain>
        <tissue evidence="1">Leaf</tissue>
    </source>
</reference>
<name>A0ACC1XP22_MELAZ</name>